<comment type="caution">
    <text evidence="2">The sequence shown here is derived from an EMBL/GenBank/DDBJ whole genome shotgun (WGS) entry which is preliminary data.</text>
</comment>
<dbReference type="Gene3D" id="3.40.710.10">
    <property type="entry name" value="DD-peptidase/beta-lactamase superfamily"/>
    <property type="match status" value="1"/>
</dbReference>
<dbReference type="PANTHER" id="PTHR46825:SF9">
    <property type="entry name" value="BETA-LACTAMASE-RELATED DOMAIN-CONTAINING PROTEIN"/>
    <property type="match status" value="1"/>
</dbReference>
<dbReference type="Pfam" id="PF00144">
    <property type="entry name" value="Beta-lactamase"/>
    <property type="match status" value="1"/>
</dbReference>
<evidence type="ECO:0000259" key="1">
    <source>
        <dbReference type="PROSITE" id="PS51272"/>
    </source>
</evidence>
<dbReference type="InterPro" id="IPR001466">
    <property type="entry name" value="Beta-lactam-related"/>
</dbReference>
<dbReference type="Proteomes" id="UP000266482">
    <property type="component" value="Unassembled WGS sequence"/>
</dbReference>
<proteinExistence type="predicted"/>
<dbReference type="InterPro" id="IPR012338">
    <property type="entry name" value="Beta-lactam/transpept-like"/>
</dbReference>
<dbReference type="EMBL" id="QXQA01000015">
    <property type="protein sequence ID" value="RIX50265.1"/>
    <property type="molecule type" value="Genomic_DNA"/>
</dbReference>
<reference evidence="2 3" key="1">
    <citation type="submission" date="2018-09" db="EMBL/GenBank/DDBJ databases">
        <title>Paenibacillus aracenensis nov. sp. isolated from a cave in southern Spain.</title>
        <authorList>
            <person name="Jurado V."/>
            <person name="Gutierrez-Patricio S."/>
            <person name="Gonzalez-Pimentel J.L."/>
            <person name="Miller A.Z."/>
            <person name="Laiz L."/>
            <person name="Saiz-Jimenez C."/>
        </authorList>
    </citation>
    <scope>NUCLEOTIDE SEQUENCE [LARGE SCALE GENOMIC DNA]</scope>
    <source>
        <strain evidence="2 3">DSM 22867</strain>
    </source>
</reference>
<dbReference type="SUPFAM" id="SSF56601">
    <property type="entry name" value="beta-lactamase/transpeptidase-like"/>
    <property type="match status" value="1"/>
</dbReference>
<evidence type="ECO:0000313" key="3">
    <source>
        <dbReference type="Proteomes" id="UP000266482"/>
    </source>
</evidence>
<evidence type="ECO:0000313" key="2">
    <source>
        <dbReference type="EMBL" id="RIX50265.1"/>
    </source>
</evidence>
<dbReference type="PANTHER" id="PTHR46825">
    <property type="entry name" value="D-ALANYL-D-ALANINE-CARBOXYPEPTIDASE/ENDOPEPTIDASE AMPH"/>
    <property type="match status" value="1"/>
</dbReference>
<accession>A0A3A1UPT6</accession>
<dbReference type="InterPro" id="IPR001119">
    <property type="entry name" value="SLH_dom"/>
</dbReference>
<feature type="domain" description="SLH" evidence="1">
    <location>
        <begin position="466"/>
        <end position="524"/>
    </location>
</feature>
<protein>
    <recommendedName>
        <fullName evidence="1">SLH domain-containing protein</fullName>
    </recommendedName>
</protein>
<dbReference type="PROSITE" id="PS51272">
    <property type="entry name" value="SLH"/>
    <property type="match status" value="2"/>
</dbReference>
<keyword evidence="3" id="KW-1185">Reference proteome</keyword>
<dbReference type="Pfam" id="PF00395">
    <property type="entry name" value="SLH"/>
    <property type="match status" value="2"/>
</dbReference>
<gene>
    <name evidence="2" type="ORF">D3P08_20650</name>
</gene>
<dbReference type="AlphaFoldDB" id="A0A3A1UPT6"/>
<dbReference type="InterPro" id="IPR050491">
    <property type="entry name" value="AmpC-like"/>
</dbReference>
<name>A0A3A1UPT6_9BACL</name>
<organism evidence="2 3">
    <name type="scientific">Paenibacillus nanensis</name>
    <dbReference type="NCBI Taxonomy" id="393251"/>
    <lineage>
        <taxon>Bacteria</taxon>
        <taxon>Bacillati</taxon>
        <taxon>Bacillota</taxon>
        <taxon>Bacilli</taxon>
        <taxon>Bacillales</taxon>
        <taxon>Paenibacillaceae</taxon>
        <taxon>Paenibacillus</taxon>
    </lineage>
</organism>
<sequence length="653" mass="72158">MAKENVVQEDRLLVTTINAQKVKAFLDRFFHSEAVKREASAVSVSIVKDGFVLAEEGYGVTDKASGQHVDASDTTFRVGSVSKVFTVIALMQLVDQGKVSLDDNIEKFLDGYKIRNPFGTPVTVEMLLTHSTGFEVRDPTEENVLFDPAKQPITLKESVFSIFPPVIREPGTSYMYDNFATQLVGYIVQEVSGEPFSDYMDKHIFAPLGMASSSFDPSGELSSRLPVTYSADDERLPEYRLSPEVLPEGSMMTTAADMSRFMNAYLNGGKTSDGKAILSSASLQAMSTFHLSIHPEVPDMAYGFEAPAPLSAANGKDVIAKGGSIPGFESYMFMLPNEKTAVFISAATESDLTLRFFEAFMDEFYPGDASFGDPAYKPQKQEQLRRFEGIYRDLRISFMLTSIKASADGVLLVGDTAGEWKTMKQIGELLFVDEEGHPLAFEEDANGRIVYVKYSNPGSYAAKLPEGPRYADVPSDHPYAAYIYGLQSLGVSAGESEGRFGTEELVTREMFIHHLIRQFNLPLSTQTPAFNDVADSSYKEEIQTAAELQLVTGTGNGRFEPHRTITREEAAVIVLRLLQISGYQPKESETELVPGTSQWAEQAVKTLIDLRIHGIEVTKEKSQYNYGSKRALTKQELAAIQYLLMLPEKSLLS</sequence>
<feature type="domain" description="SLH" evidence="1">
    <location>
        <begin position="525"/>
        <end position="588"/>
    </location>
</feature>